<dbReference type="EMBL" id="BMHB01000001">
    <property type="protein sequence ID" value="GGI14960.1"/>
    <property type="molecule type" value="Genomic_DNA"/>
</dbReference>
<dbReference type="Proteomes" id="UP000626244">
    <property type="component" value="Unassembled WGS sequence"/>
</dbReference>
<dbReference type="AlphaFoldDB" id="A0A8J3EXF1"/>
<accession>A0A8J3EXF1</accession>
<evidence type="ECO:0000313" key="2">
    <source>
        <dbReference type="Proteomes" id="UP000626244"/>
    </source>
</evidence>
<comment type="caution">
    <text evidence="1">The sequence shown here is derived from an EMBL/GenBank/DDBJ whole genome shotgun (WGS) entry which is preliminary data.</text>
</comment>
<name>A0A8J3EXF1_9BACI</name>
<keyword evidence="2" id="KW-1185">Reference proteome</keyword>
<protein>
    <submittedName>
        <fullName evidence="1">Uncharacterized protein</fullName>
    </submittedName>
</protein>
<gene>
    <name evidence="1" type="ORF">GCM10007380_25570</name>
</gene>
<sequence>MTGKIAKMTIHVKVLAGFLFSRKMIIDTPIAVNENRILIVRNTVDFSKKAKFISHINLIDGEAKYNMHSTIDKNIKIFSLNCIKNLLLKEKKPILKASAITVMEK</sequence>
<reference evidence="2" key="1">
    <citation type="journal article" date="2019" name="Int. J. Syst. Evol. Microbiol.">
        <title>The Global Catalogue of Microorganisms (GCM) 10K type strain sequencing project: providing services to taxonomists for standard genome sequencing and annotation.</title>
        <authorList>
            <consortium name="The Broad Institute Genomics Platform"/>
            <consortium name="The Broad Institute Genome Sequencing Center for Infectious Disease"/>
            <person name="Wu L."/>
            <person name="Ma J."/>
        </authorList>
    </citation>
    <scope>NUCLEOTIDE SEQUENCE [LARGE SCALE GENOMIC DNA]</scope>
    <source>
        <strain evidence="2">CGMCC 1.14993</strain>
    </source>
</reference>
<evidence type="ECO:0000313" key="1">
    <source>
        <dbReference type="EMBL" id="GGI14960.1"/>
    </source>
</evidence>
<proteinExistence type="predicted"/>
<organism evidence="1 2">
    <name type="scientific">Gottfriedia solisilvae</name>
    <dbReference type="NCBI Taxonomy" id="1516104"/>
    <lineage>
        <taxon>Bacteria</taxon>
        <taxon>Bacillati</taxon>
        <taxon>Bacillota</taxon>
        <taxon>Bacilli</taxon>
        <taxon>Bacillales</taxon>
        <taxon>Bacillaceae</taxon>
        <taxon>Gottfriedia</taxon>
    </lineage>
</organism>